<evidence type="ECO:0000313" key="3">
    <source>
        <dbReference type="EMBL" id="URW74441.1"/>
    </source>
</evidence>
<protein>
    <submittedName>
        <fullName evidence="3">Polysaccharide export protein</fullName>
    </submittedName>
</protein>
<accession>A0ABY4TPY1</accession>
<dbReference type="PANTHER" id="PTHR33619:SF3">
    <property type="entry name" value="POLYSACCHARIDE EXPORT PROTEIN GFCE-RELATED"/>
    <property type="match status" value="1"/>
</dbReference>
<proteinExistence type="predicted"/>
<dbReference type="Gene3D" id="3.10.560.10">
    <property type="entry name" value="Outer membrane lipoprotein wza domain like"/>
    <property type="match status" value="1"/>
</dbReference>
<evidence type="ECO:0000256" key="1">
    <source>
        <dbReference type="ARBA" id="ARBA00022729"/>
    </source>
</evidence>
<dbReference type="RefSeq" id="WP_250748509.1">
    <property type="nucleotide sequence ID" value="NZ_CP098401.1"/>
</dbReference>
<dbReference type="EMBL" id="CP098401">
    <property type="protein sequence ID" value="URW74441.1"/>
    <property type="molecule type" value="Genomic_DNA"/>
</dbReference>
<dbReference type="Pfam" id="PF02563">
    <property type="entry name" value="Poly_export"/>
    <property type="match status" value="1"/>
</dbReference>
<evidence type="ECO:0000313" key="4">
    <source>
        <dbReference type="Proteomes" id="UP001055580"/>
    </source>
</evidence>
<evidence type="ECO:0000259" key="2">
    <source>
        <dbReference type="Pfam" id="PF02563"/>
    </source>
</evidence>
<feature type="domain" description="Polysaccharide export protein N-terminal" evidence="2">
    <location>
        <begin position="48"/>
        <end position="120"/>
    </location>
</feature>
<organism evidence="3 4">
    <name type="scientific">Sphingomonas donggukensis</name>
    <dbReference type="NCBI Taxonomy" id="2949093"/>
    <lineage>
        <taxon>Bacteria</taxon>
        <taxon>Pseudomonadati</taxon>
        <taxon>Pseudomonadota</taxon>
        <taxon>Alphaproteobacteria</taxon>
        <taxon>Sphingomonadales</taxon>
        <taxon>Sphingomonadaceae</taxon>
        <taxon>Sphingomonas</taxon>
    </lineage>
</organism>
<keyword evidence="4" id="KW-1185">Reference proteome</keyword>
<reference evidence="3" key="1">
    <citation type="submission" date="2022-05" db="EMBL/GenBank/DDBJ databases">
        <title>Sphingomonas sp. strain RMG20 Genome sequencing and assembly.</title>
        <authorList>
            <person name="Kim I."/>
        </authorList>
    </citation>
    <scope>NUCLEOTIDE SEQUENCE</scope>
    <source>
        <strain evidence="3">RMG20</strain>
    </source>
</reference>
<keyword evidence="1" id="KW-0732">Signal</keyword>
<dbReference type="PANTHER" id="PTHR33619">
    <property type="entry name" value="POLYSACCHARIDE EXPORT PROTEIN GFCE-RELATED"/>
    <property type="match status" value="1"/>
</dbReference>
<gene>
    <name evidence="3" type="ORF">M9980_07545</name>
</gene>
<name>A0ABY4TPY1_9SPHN</name>
<dbReference type="InterPro" id="IPR049712">
    <property type="entry name" value="Poly_export"/>
</dbReference>
<dbReference type="PROSITE" id="PS51257">
    <property type="entry name" value="PROKAR_LIPOPROTEIN"/>
    <property type="match status" value="1"/>
</dbReference>
<dbReference type="InterPro" id="IPR003715">
    <property type="entry name" value="Poly_export_N"/>
</dbReference>
<dbReference type="Proteomes" id="UP001055580">
    <property type="component" value="Chromosome"/>
</dbReference>
<sequence>MRSLVLPASLALVLTGCGGSNFRPEQAGAVTAGETLPAPLVSDLREVGEYRLGPTDKIAIRVFGVPELSGDTQIEADGTVAVSLIGNVPASGETTQSLARTIQNRLGARYLRDPNVTVSIIEAQSQRVTLDGAVKTPGRYPIVGRTSLTEALALGQGLSDYGKASEVVVFRTVGGKRYAARFDLKAIRGGRLADPEIYGNDIVVVGTDAVRLALRDVASAAPILGLFYLIR</sequence>